<dbReference type="InterPro" id="IPR052176">
    <property type="entry name" value="Glycosyl_Hydrlase_43_Enz"/>
</dbReference>
<dbReference type="PANTHER" id="PTHR43772:SF2">
    <property type="entry name" value="PUTATIVE (AFU_ORTHOLOGUE AFUA_2G04480)-RELATED"/>
    <property type="match status" value="1"/>
</dbReference>
<dbReference type="EMBL" id="QRTJ01000040">
    <property type="protein sequence ID" value="RGQ61954.1"/>
    <property type="molecule type" value="Genomic_DNA"/>
</dbReference>
<dbReference type="InterPro" id="IPR006710">
    <property type="entry name" value="Glyco_hydro_43"/>
</dbReference>
<dbReference type="EMBL" id="QRIS01000039">
    <property type="protein sequence ID" value="RHG79414.1"/>
    <property type="molecule type" value="Genomic_DNA"/>
</dbReference>
<organism evidence="8 11">
    <name type="scientific">Mediterraneibacter gnavus</name>
    <name type="common">Ruminococcus gnavus</name>
    <dbReference type="NCBI Taxonomy" id="33038"/>
    <lineage>
        <taxon>Bacteria</taxon>
        <taxon>Bacillati</taxon>
        <taxon>Bacillota</taxon>
        <taxon>Clostridia</taxon>
        <taxon>Lachnospirales</taxon>
        <taxon>Lachnospiraceae</taxon>
        <taxon>Mediterraneibacter</taxon>
    </lineage>
</organism>
<dbReference type="SUPFAM" id="SSF75005">
    <property type="entry name" value="Arabinanase/levansucrase/invertase"/>
    <property type="match status" value="1"/>
</dbReference>
<name>A0A3E4UZV8_MEDGN</name>
<dbReference type="Proteomes" id="UP000260808">
    <property type="component" value="Unassembled WGS sequence"/>
</dbReference>
<keyword evidence="4" id="KW-0119">Carbohydrate metabolism</keyword>
<evidence type="ECO:0000256" key="6">
    <source>
        <dbReference type="PIRSR" id="PIRSR606710-2"/>
    </source>
</evidence>
<evidence type="ECO:0000256" key="4">
    <source>
        <dbReference type="ARBA" id="ARBA00023277"/>
    </source>
</evidence>
<dbReference type="Gene3D" id="2.115.10.20">
    <property type="entry name" value="Glycosyl hydrolase domain, family 43"/>
    <property type="match status" value="1"/>
</dbReference>
<evidence type="ECO:0000256" key="2">
    <source>
        <dbReference type="ARBA" id="ARBA00022651"/>
    </source>
</evidence>
<gene>
    <name evidence="10" type="ORF">DW243_16340</name>
    <name evidence="9" type="ORF">DWY88_14850</name>
    <name evidence="8" type="ORF">DXC31_13655</name>
</gene>
<protein>
    <submittedName>
        <fullName evidence="8">Alpha-N-arabinofuranosidase</fullName>
    </submittedName>
</protein>
<evidence type="ECO:0000313" key="12">
    <source>
        <dbReference type="Proteomes" id="UP000283981"/>
    </source>
</evidence>
<proteinExistence type="inferred from homology"/>
<keyword evidence="3 7" id="KW-0378">Hydrolase</keyword>
<dbReference type="CDD" id="cd18620">
    <property type="entry name" value="GH43_XylA-like"/>
    <property type="match status" value="1"/>
</dbReference>
<evidence type="ECO:0000313" key="10">
    <source>
        <dbReference type="EMBL" id="RHG79414.1"/>
    </source>
</evidence>
<evidence type="ECO:0000313" key="8">
    <source>
        <dbReference type="EMBL" id="RGM20615.1"/>
    </source>
</evidence>
<dbReference type="GO" id="GO:0045493">
    <property type="term" value="P:xylan catabolic process"/>
    <property type="evidence" value="ECO:0007669"/>
    <property type="project" value="UniProtKB-KW"/>
</dbReference>
<comment type="similarity">
    <text evidence="1 7">Belongs to the glycosyl hydrolase 43 family.</text>
</comment>
<dbReference type="Pfam" id="PF04616">
    <property type="entry name" value="Glyco_hydro_43"/>
    <property type="match status" value="1"/>
</dbReference>
<feature type="site" description="Important for catalytic activity, responsible for pKa modulation of the active site Glu and correct orientation of both the proton donor and substrate" evidence="6">
    <location>
        <position position="146"/>
    </location>
</feature>
<evidence type="ECO:0000256" key="3">
    <source>
        <dbReference type="ARBA" id="ARBA00022801"/>
    </source>
</evidence>
<dbReference type="EMBL" id="QSSX01000040">
    <property type="protein sequence ID" value="RGM20615.1"/>
    <property type="molecule type" value="Genomic_DNA"/>
</dbReference>
<dbReference type="InterPro" id="IPR023296">
    <property type="entry name" value="Glyco_hydro_beta-prop_sf"/>
</dbReference>
<evidence type="ECO:0000313" key="13">
    <source>
        <dbReference type="Proteomes" id="UP000286137"/>
    </source>
</evidence>
<evidence type="ECO:0000256" key="7">
    <source>
        <dbReference type="RuleBase" id="RU361187"/>
    </source>
</evidence>
<comment type="caution">
    <text evidence="8">The sequence shown here is derived from an EMBL/GenBank/DDBJ whole genome shotgun (WGS) entry which is preliminary data.</text>
</comment>
<dbReference type="GO" id="GO:0004553">
    <property type="term" value="F:hydrolase activity, hydrolyzing O-glycosyl compounds"/>
    <property type="evidence" value="ECO:0007669"/>
    <property type="project" value="InterPro"/>
</dbReference>
<evidence type="ECO:0000313" key="11">
    <source>
        <dbReference type="Proteomes" id="UP000260808"/>
    </source>
</evidence>
<evidence type="ECO:0000256" key="1">
    <source>
        <dbReference type="ARBA" id="ARBA00009865"/>
    </source>
</evidence>
<evidence type="ECO:0000313" key="9">
    <source>
        <dbReference type="EMBL" id="RGQ61954.1"/>
    </source>
</evidence>
<sequence length="493" mass="55038">MMRMKRQAYNPYLPAWEYIPDGEPRVFGDRLYIFGSHDRFGAEGYCENDYVAWSAPVEDLSDWRYEGVIFRKDQTPWNTRNQVYYAPDCVQGPDGRYYLYYFVVNSSIISVAVCDKPAGKYEYLGDVSLPDGHAYGTKSEEWFTFDPAVLVDDDGRIWLYTGSSQPENGQYGHEIKGCFVMELAADMLTVISKPKILLPAKWVYTEPNFFEGASIRHIGEWYYLVYPATNMTGLNYSMSRFPDRDFVHKGAIHCSSNIGYQGRSLMQASYPIGNSHGGLVCIKGQWYIFDHRVTNGSPFSRQGVAEKITIHPDGTIDMVESTSCGLNDGPLKGSGTYPAYIACVLMGKPAGEMLNPMEMTGPCVTQDGPDYDPPKPEGAEINGETEKDAPVSYITGLEDGSQAGYKYFDMTNTRHLSVVSRGAGGKLEILNGESGEAVAEILLSQSDDWAVSETDFMPERIVAERTDIAVSRCPLFLRYQGEGSIDILEFTLS</sequence>
<keyword evidence="5 7" id="KW-0326">Glycosidase</keyword>
<evidence type="ECO:0000256" key="5">
    <source>
        <dbReference type="ARBA" id="ARBA00023295"/>
    </source>
</evidence>
<keyword evidence="2" id="KW-0624">Polysaccharide degradation</keyword>
<accession>A0A3E4UZV8</accession>
<dbReference type="AlphaFoldDB" id="A0A3E4UZV8"/>
<keyword evidence="2" id="KW-0858">Xylan degradation</keyword>
<reference evidence="11 12" key="1">
    <citation type="submission" date="2018-08" db="EMBL/GenBank/DDBJ databases">
        <title>A genome reference for cultivated species of the human gut microbiota.</title>
        <authorList>
            <person name="Zou Y."/>
            <person name="Xue W."/>
            <person name="Luo G."/>
        </authorList>
    </citation>
    <scope>NUCLEOTIDE SEQUENCE [LARGE SCALE GENOMIC DNA]</scope>
    <source>
        <strain evidence="9 13">AF27-4BH</strain>
        <strain evidence="10 12">AM21-18</strain>
        <strain evidence="8 11">TF01-20-2</strain>
    </source>
</reference>
<dbReference type="PANTHER" id="PTHR43772">
    <property type="entry name" value="ENDO-1,4-BETA-XYLANASE"/>
    <property type="match status" value="1"/>
</dbReference>
<dbReference type="Proteomes" id="UP000283981">
    <property type="component" value="Unassembled WGS sequence"/>
</dbReference>
<dbReference type="Proteomes" id="UP000286137">
    <property type="component" value="Unassembled WGS sequence"/>
</dbReference>